<gene>
    <name evidence="1" type="ORF">H735_09035</name>
</gene>
<dbReference type="Proteomes" id="UP000031586">
    <property type="component" value="Unassembled WGS sequence"/>
</dbReference>
<proteinExistence type="predicted"/>
<reference evidence="1 2" key="1">
    <citation type="submission" date="2014-07" db="EMBL/GenBank/DDBJ databases">
        <title>Unique and conserved regions in Vibrio harveyi and related species in comparison with the shrimp pathogen Vibrio harveyi CAIM 1792.</title>
        <authorList>
            <person name="Espinoza-Valles I."/>
            <person name="Vora G."/>
            <person name="Leekitcharoenphon P."/>
            <person name="Ussery D."/>
            <person name="Hoj L."/>
            <person name="Gomez-Gil B."/>
        </authorList>
    </citation>
    <scope>NUCLEOTIDE SEQUENCE [LARGE SCALE GENOMIC DNA]</scope>
    <source>
        <strain evidence="2">CAIM 1854 / LMG 25443</strain>
    </source>
</reference>
<protein>
    <submittedName>
        <fullName evidence="1">Uncharacterized protein</fullName>
    </submittedName>
</protein>
<sequence length="153" mass="17753">MKSISQQINQTLRYKDKTLLAFQMDASVIVEEACKVAYSKVTPTIMLHNIQNLESLAVNYCKQIFATEYPTWKEDYKIRLEQFNGMFKTAVCNSAMFYPLIFIAMAKEWFFANPEKLPPVGGRLLEKVDLDPQYWAIITAPLIPALHRLQERK</sequence>
<name>A0A0C1W9R1_9VIBR</name>
<accession>A0A0C1W9R1</accession>
<dbReference type="PATRIC" id="fig|1229493.5.peg.893"/>
<evidence type="ECO:0000313" key="2">
    <source>
        <dbReference type="Proteomes" id="UP000031586"/>
    </source>
</evidence>
<comment type="caution">
    <text evidence="1">The sequence shown here is derived from an EMBL/GenBank/DDBJ whole genome shotgun (WGS) entry which is preliminary data.</text>
</comment>
<organism evidence="1 2">
    <name type="scientific">Vibrio owensii CAIM 1854 = LMG 25443</name>
    <dbReference type="NCBI Taxonomy" id="1229493"/>
    <lineage>
        <taxon>Bacteria</taxon>
        <taxon>Pseudomonadati</taxon>
        <taxon>Pseudomonadota</taxon>
        <taxon>Gammaproteobacteria</taxon>
        <taxon>Vibrionales</taxon>
        <taxon>Vibrionaceae</taxon>
        <taxon>Vibrio</taxon>
    </lineage>
</organism>
<dbReference type="RefSeq" id="WP_020194250.1">
    <property type="nucleotide sequence ID" value="NZ_BAOH01000005.1"/>
</dbReference>
<dbReference type="EMBL" id="JPRD01000015">
    <property type="protein sequence ID" value="KIF53082.1"/>
    <property type="molecule type" value="Genomic_DNA"/>
</dbReference>
<evidence type="ECO:0000313" key="1">
    <source>
        <dbReference type="EMBL" id="KIF53082.1"/>
    </source>
</evidence>
<dbReference type="AlphaFoldDB" id="A0A0C1W9R1"/>